<evidence type="ECO:0000313" key="2">
    <source>
        <dbReference type="EMBL" id="CAE6736663.1"/>
    </source>
</evidence>
<dbReference type="SUPFAM" id="SSF53067">
    <property type="entry name" value="Actin-like ATPase domain"/>
    <property type="match status" value="2"/>
</dbReference>
<dbReference type="CDD" id="cd24054">
    <property type="entry name" value="ASKHA_NBD_AaPPX-GppA_MtPPX2-like"/>
    <property type="match status" value="1"/>
</dbReference>
<name>A0ABM8R762_9BACT</name>
<gene>
    <name evidence="2" type="ORF">NSPZN2_110037</name>
</gene>
<dbReference type="Gene3D" id="3.30.420.40">
    <property type="match status" value="1"/>
</dbReference>
<dbReference type="Pfam" id="PF02541">
    <property type="entry name" value="Ppx-GppA"/>
    <property type="match status" value="1"/>
</dbReference>
<keyword evidence="3" id="KW-1185">Reference proteome</keyword>
<sequence>MTVHQMSSSRLFAGIDIGTLTCRLLIAEITSSGTLRARHADRRILRLGQGVDRDRMLRTDAVERVVETLKEWRAVMDGYELVASTAVATSAVRDAGNRDEFVNVVRERTGLQVEIISGEEEARRTMLGIRSGLPADVNDVLALDIGGGSTEFILDRPALSPLVRSIDIGVVRLCERVLHHDPPASDEVRQAREWVRNETAAAVADLALPVGLTFVGTAGTITALAAMAQQLPAYEPARIHNYRLARTVVQDLESMLLARTKAERAGLPGLERNREDVIAAGAIILRTVMETVGMPSLLVSDLGLREGVLIDLASRLSQDQADSHH</sequence>
<dbReference type="PANTHER" id="PTHR30005">
    <property type="entry name" value="EXOPOLYPHOSPHATASE"/>
    <property type="match status" value="1"/>
</dbReference>
<evidence type="ECO:0000313" key="3">
    <source>
        <dbReference type="Proteomes" id="UP000675880"/>
    </source>
</evidence>
<dbReference type="EMBL" id="CAJNBJ010000003">
    <property type="protein sequence ID" value="CAE6736663.1"/>
    <property type="molecule type" value="Genomic_DNA"/>
</dbReference>
<protein>
    <submittedName>
        <fullName evidence="2">Exopolyphosphatase</fullName>
    </submittedName>
</protein>
<dbReference type="RefSeq" id="WP_213041871.1">
    <property type="nucleotide sequence ID" value="NZ_CAJNBJ010000003.1"/>
</dbReference>
<dbReference type="InterPro" id="IPR043129">
    <property type="entry name" value="ATPase_NBD"/>
</dbReference>
<dbReference type="Proteomes" id="UP000675880">
    <property type="component" value="Unassembled WGS sequence"/>
</dbReference>
<accession>A0ABM8R762</accession>
<feature type="domain" description="Ppx/GppA phosphatase N-terminal" evidence="1">
    <location>
        <begin position="27"/>
        <end position="314"/>
    </location>
</feature>
<dbReference type="Gene3D" id="3.30.420.150">
    <property type="entry name" value="Exopolyphosphatase. Domain 2"/>
    <property type="match status" value="1"/>
</dbReference>
<dbReference type="InterPro" id="IPR003695">
    <property type="entry name" value="Ppx_GppA_N"/>
</dbReference>
<dbReference type="InterPro" id="IPR050273">
    <property type="entry name" value="GppA/Ppx_hydrolase"/>
</dbReference>
<evidence type="ECO:0000259" key="1">
    <source>
        <dbReference type="Pfam" id="PF02541"/>
    </source>
</evidence>
<comment type="caution">
    <text evidence="2">The sequence shown here is derived from an EMBL/GenBank/DDBJ whole genome shotgun (WGS) entry which is preliminary data.</text>
</comment>
<dbReference type="PANTHER" id="PTHR30005:SF0">
    <property type="entry name" value="RETROGRADE REGULATION PROTEIN 2"/>
    <property type="match status" value="1"/>
</dbReference>
<reference evidence="2 3" key="1">
    <citation type="submission" date="2021-02" db="EMBL/GenBank/DDBJ databases">
        <authorList>
            <person name="Han P."/>
        </authorList>
    </citation>
    <scope>NUCLEOTIDE SEQUENCE [LARGE SCALE GENOMIC DNA]</scope>
    <source>
        <strain evidence="2">Candidatus Nitrospira sp. ZN2</strain>
    </source>
</reference>
<proteinExistence type="predicted"/>
<organism evidence="2 3">
    <name type="scientific">Nitrospira defluvii</name>
    <dbReference type="NCBI Taxonomy" id="330214"/>
    <lineage>
        <taxon>Bacteria</taxon>
        <taxon>Pseudomonadati</taxon>
        <taxon>Nitrospirota</taxon>
        <taxon>Nitrospiria</taxon>
        <taxon>Nitrospirales</taxon>
        <taxon>Nitrospiraceae</taxon>
        <taxon>Nitrospira</taxon>
    </lineage>
</organism>